<dbReference type="GO" id="GO:0005576">
    <property type="term" value="C:extracellular region"/>
    <property type="evidence" value="ECO:0007669"/>
    <property type="project" value="UniProtKB-SubCell"/>
</dbReference>
<sequence>MSTFRIWCLLIGPNRERVGNLFSVHCLPGEIVDDLKEKVKEMNTNALKNVDPDLLTVWWCDKELNHGTSESLAEQALSAFVEEGRVRELDTLAPLSNPMAIYLVQFKSPQEQEHDMEHDDELIKKYNSVFARVRRKGIFEHNDIKLNNIERWNDSSSGLPLPLFVQRFQQRLTADRDGYTFPDYNDAFDRLKQLWSQTVADEYTERLELRETAHVAHIQFETHDAWMDGNLDVAMNSEFFAPIARYLKSGENGRNIRNSFGEDSWTMTCKLAVKAEDTPEILSYGLKSNIAWWLGKYPRLLGEVYSKGSIDDRARLLVQGAFCTRLANLLLDEKKLSKEFINVLLYVDKDFKADLYLFFQNNPEKTNDKVFYSSKEFNLKERSSDGKAFLRELYNLADLMRQGNAILTILREEPTEFMGLVTRRFKQTFSGIINKPSNTDDSSGHAEEGNNNSGNSLLEERGYELLPVRLCDPMFKPPSHIYRVRQRTDIERHVCIAKKQARKSKELEIIRALNEKRPPCKNIIQLIDTVETSDLTYIILPELRSVDEQVYVGGGHLRGYFVDLGRDLVNGVVFMHNSGIAHLDIKPKNLVYDKDLRLQIIDFDTSVFAKDEESLVRGYIGSEWWMAPEIGKEEDDEEDRPWYSPIRADRYSCGRVFEAFAKCQRRSDGGLRVFAEKLMDPNPKLRPKLTEWLEPELMTGDEKSGRARSEDKALVREVWSSESTKGMQRSHKRFRFEAGL</sequence>
<dbReference type="Gene3D" id="1.10.510.10">
    <property type="entry name" value="Transferase(Phosphotransferase) domain 1"/>
    <property type="match status" value="1"/>
</dbReference>
<evidence type="ECO:0000313" key="12">
    <source>
        <dbReference type="Proteomes" id="UP001163850"/>
    </source>
</evidence>
<comment type="caution">
    <text evidence="11">The sequence shown here is derived from an EMBL/GenBank/DDBJ whole genome shotgun (WGS) entry which is preliminary data.</text>
</comment>
<dbReference type="InterPro" id="IPR000719">
    <property type="entry name" value="Prot_kinase_dom"/>
</dbReference>
<dbReference type="Pfam" id="PF00069">
    <property type="entry name" value="Pkinase"/>
    <property type="match status" value="1"/>
</dbReference>
<accession>A0AA38USZ2</accession>
<evidence type="ECO:0000256" key="6">
    <source>
        <dbReference type="ARBA" id="ARBA00022741"/>
    </source>
</evidence>
<name>A0AA38USZ2_9AGAR</name>
<dbReference type="Proteomes" id="UP001163850">
    <property type="component" value="Unassembled WGS sequence"/>
</dbReference>
<evidence type="ECO:0000256" key="3">
    <source>
        <dbReference type="ARBA" id="ARBA00022525"/>
    </source>
</evidence>
<feature type="region of interest" description="Disordered" evidence="9">
    <location>
        <begin position="433"/>
        <end position="457"/>
    </location>
</feature>
<dbReference type="Pfam" id="PF20147">
    <property type="entry name" value="Crinkler"/>
    <property type="match status" value="1"/>
</dbReference>
<evidence type="ECO:0000256" key="7">
    <source>
        <dbReference type="ARBA" id="ARBA00022777"/>
    </source>
</evidence>
<dbReference type="InterPro" id="IPR050205">
    <property type="entry name" value="CDPK_Ser/Thr_kinases"/>
</dbReference>
<proteinExistence type="predicted"/>
<dbReference type="GO" id="GO:0043657">
    <property type="term" value="C:host cell"/>
    <property type="evidence" value="ECO:0007669"/>
    <property type="project" value="UniProtKB-SubCell"/>
</dbReference>
<dbReference type="GO" id="GO:0005524">
    <property type="term" value="F:ATP binding"/>
    <property type="evidence" value="ECO:0007669"/>
    <property type="project" value="UniProtKB-KW"/>
</dbReference>
<comment type="subcellular location">
    <subcellularLocation>
        <location evidence="1">Host cell</location>
    </subcellularLocation>
    <subcellularLocation>
        <location evidence="2">Secreted</location>
    </subcellularLocation>
</comment>
<dbReference type="PROSITE" id="PS00108">
    <property type="entry name" value="PROTEIN_KINASE_ST"/>
    <property type="match status" value="1"/>
</dbReference>
<evidence type="ECO:0000256" key="5">
    <source>
        <dbReference type="ARBA" id="ARBA00022679"/>
    </source>
</evidence>
<gene>
    <name evidence="11" type="ORF">F5890DRAFT_1553881</name>
</gene>
<keyword evidence="5" id="KW-0808">Transferase</keyword>
<dbReference type="CDD" id="cd00180">
    <property type="entry name" value="PKc"/>
    <property type="match status" value="1"/>
</dbReference>
<dbReference type="PROSITE" id="PS50011">
    <property type="entry name" value="PROTEIN_KINASE_DOM"/>
    <property type="match status" value="1"/>
</dbReference>
<evidence type="ECO:0000256" key="8">
    <source>
        <dbReference type="ARBA" id="ARBA00022840"/>
    </source>
</evidence>
<keyword evidence="8" id="KW-0067">ATP-binding</keyword>
<evidence type="ECO:0000256" key="4">
    <source>
        <dbReference type="ARBA" id="ARBA00022527"/>
    </source>
</evidence>
<dbReference type="SUPFAM" id="SSF56112">
    <property type="entry name" value="Protein kinase-like (PK-like)"/>
    <property type="match status" value="1"/>
</dbReference>
<evidence type="ECO:0000256" key="9">
    <source>
        <dbReference type="SAM" id="MobiDB-lite"/>
    </source>
</evidence>
<dbReference type="InterPro" id="IPR045379">
    <property type="entry name" value="Crinkler_N"/>
</dbReference>
<dbReference type="InterPro" id="IPR008271">
    <property type="entry name" value="Ser/Thr_kinase_AS"/>
</dbReference>
<dbReference type="InterPro" id="IPR011009">
    <property type="entry name" value="Kinase-like_dom_sf"/>
</dbReference>
<dbReference type="EMBL" id="MU801983">
    <property type="protein sequence ID" value="KAJ3984639.1"/>
    <property type="molecule type" value="Genomic_DNA"/>
</dbReference>
<dbReference type="AlphaFoldDB" id="A0AA38USZ2"/>
<evidence type="ECO:0000256" key="2">
    <source>
        <dbReference type="ARBA" id="ARBA00004613"/>
    </source>
</evidence>
<keyword evidence="4" id="KW-0723">Serine/threonine-protein kinase</keyword>
<evidence type="ECO:0000256" key="1">
    <source>
        <dbReference type="ARBA" id="ARBA00004340"/>
    </source>
</evidence>
<feature type="domain" description="Protein kinase" evidence="10">
    <location>
        <begin position="442"/>
        <end position="740"/>
    </location>
</feature>
<dbReference type="GO" id="GO:0004674">
    <property type="term" value="F:protein serine/threonine kinase activity"/>
    <property type="evidence" value="ECO:0007669"/>
    <property type="project" value="UniProtKB-KW"/>
</dbReference>
<protein>
    <recommendedName>
        <fullName evidence="10">Protein kinase domain-containing protein</fullName>
    </recommendedName>
</protein>
<reference evidence="11" key="1">
    <citation type="submission" date="2022-08" db="EMBL/GenBank/DDBJ databases">
        <authorList>
            <consortium name="DOE Joint Genome Institute"/>
            <person name="Min B."/>
            <person name="Riley R."/>
            <person name="Sierra-Patev S."/>
            <person name="Naranjo-Ortiz M."/>
            <person name="Looney B."/>
            <person name="Konkel Z."/>
            <person name="Slot J.C."/>
            <person name="Sakamoto Y."/>
            <person name="Steenwyk J.L."/>
            <person name="Rokas A."/>
            <person name="Carro J."/>
            <person name="Camarero S."/>
            <person name="Ferreira P."/>
            <person name="Molpeceres G."/>
            <person name="Ruiz-Duenas F.J."/>
            <person name="Serrano A."/>
            <person name="Henrissat B."/>
            <person name="Drula E."/>
            <person name="Hughes K.W."/>
            <person name="Mata J.L."/>
            <person name="Ishikawa N.K."/>
            <person name="Vargas-Isla R."/>
            <person name="Ushijima S."/>
            <person name="Smith C.A."/>
            <person name="Ahrendt S."/>
            <person name="Andreopoulos W."/>
            <person name="He G."/>
            <person name="Labutti K."/>
            <person name="Lipzen A."/>
            <person name="Ng V."/>
            <person name="Sandor L."/>
            <person name="Barry K."/>
            <person name="Martinez A.T."/>
            <person name="Xiao Y."/>
            <person name="Gibbons J.G."/>
            <person name="Terashima K."/>
            <person name="Hibbett D.S."/>
            <person name="Grigoriev I.V."/>
        </authorList>
    </citation>
    <scope>NUCLEOTIDE SEQUENCE</scope>
    <source>
        <strain evidence="11">TFB7829</strain>
    </source>
</reference>
<keyword evidence="7" id="KW-0418">Kinase</keyword>
<dbReference type="PANTHER" id="PTHR24349">
    <property type="entry name" value="SERINE/THREONINE-PROTEIN KINASE"/>
    <property type="match status" value="1"/>
</dbReference>
<dbReference type="SMART" id="SM00220">
    <property type="entry name" value="S_TKc"/>
    <property type="match status" value="1"/>
</dbReference>
<keyword evidence="6" id="KW-0547">Nucleotide-binding</keyword>
<evidence type="ECO:0000313" key="11">
    <source>
        <dbReference type="EMBL" id="KAJ3984639.1"/>
    </source>
</evidence>
<evidence type="ECO:0000259" key="10">
    <source>
        <dbReference type="PROSITE" id="PS50011"/>
    </source>
</evidence>
<organism evidence="11 12">
    <name type="scientific">Lentinula detonsa</name>
    <dbReference type="NCBI Taxonomy" id="2804962"/>
    <lineage>
        <taxon>Eukaryota</taxon>
        <taxon>Fungi</taxon>
        <taxon>Dikarya</taxon>
        <taxon>Basidiomycota</taxon>
        <taxon>Agaricomycotina</taxon>
        <taxon>Agaricomycetes</taxon>
        <taxon>Agaricomycetidae</taxon>
        <taxon>Agaricales</taxon>
        <taxon>Marasmiineae</taxon>
        <taxon>Omphalotaceae</taxon>
        <taxon>Lentinula</taxon>
    </lineage>
</organism>
<keyword evidence="3" id="KW-0964">Secreted</keyword>